<dbReference type="OrthoDB" id="747555at2"/>
<evidence type="ECO:0000313" key="3">
    <source>
        <dbReference type="Proteomes" id="UP000071561"/>
    </source>
</evidence>
<organism evidence="2 3">
    <name type="scientific">Pedobacter cryoconitis</name>
    <dbReference type="NCBI Taxonomy" id="188932"/>
    <lineage>
        <taxon>Bacteria</taxon>
        <taxon>Pseudomonadati</taxon>
        <taxon>Bacteroidota</taxon>
        <taxon>Sphingobacteriia</taxon>
        <taxon>Sphingobacteriales</taxon>
        <taxon>Sphingobacteriaceae</taxon>
        <taxon>Pedobacter</taxon>
    </lineage>
</organism>
<dbReference type="PANTHER" id="PTHR32182">
    <property type="entry name" value="DNA REPLICATION AND REPAIR PROTEIN RECF"/>
    <property type="match status" value="1"/>
</dbReference>
<evidence type="ECO:0000313" key="2">
    <source>
        <dbReference type="EMBL" id="AMQ00319.1"/>
    </source>
</evidence>
<dbReference type="GO" id="GO:0006302">
    <property type="term" value="P:double-strand break repair"/>
    <property type="evidence" value="ECO:0007669"/>
    <property type="project" value="TreeGrafter"/>
</dbReference>
<sequence>MPENENLPSLFLDELHVKGFKSIEDLEARLNPGLNILIGKNGAGKSNFLEFLDSAIATIYKKKGFSFQSAFLKLNDRNNNRFDLNIRKPTKKNLLGESNRVNDELYHHSLFINDSIVFDSYDEEIIGKEFDFNGKKIKSSRSINTILLKLGHSFISPLYIRFNLTEQLDGIATPGIIQIPLIYDFIDWEFGKTTRFLTDIIDNASYSFQNTYEDKLMALPEDRDTFEREKIIQSVDVSWFLENLIIPEESIGNLIRFSPIQGLRFNEGINIYRDEKSITAENIKLEFLINERWIPWSHLSDGTKRLFYLITEITNNKTGLILIEEPELGIHPHQFDLLMQFIKEQSLQKQIILSTHSPKALDHLEEDELDKILIAVYDREKGTQLHHLNPEQIHKAKTYMNEVGYLSDYWSLSDLEE</sequence>
<gene>
    <name evidence="2" type="ORF">AY601_3453</name>
</gene>
<dbReference type="PATRIC" id="fig|188932.3.peg.3592"/>
<dbReference type="PIRSF" id="PIRSF029347">
    <property type="entry name" value="RecF"/>
    <property type="match status" value="1"/>
</dbReference>
<proteinExistence type="predicted"/>
<dbReference type="EMBL" id="CP014504">
    <property type="protein sequence ID" value="AMQ00319.1"/>
    <property type="molecule type" value="Genomic_DNA"/>
</dbReference>
<feature type="domain" description="ATPase AAA-type core" evidence="1">
    <location>
        <begin position="34"/>
        <end position="362"/>
    </location>
</feature>
<evidence type="ECO:0000259" key="1">
    <source>
        <dbReference type="Pfam" id="PF13304"/>
    </source>
</evidence>
<dbReference type="GO" id="GO:0016887">
    <property type="term" value="F:ATP hydrolysis activity"/>
    <property type="evidence" value="ECO:0007669"/>
    <property type="project" value="InterPro"/>
</dbReference>
<dbReference type="GO" id="GO:0005524">
    <property type="term" value="F:ATP binding"/>
    <property type="evidence" value="ECO:0007669"/>
    <property type="project" value="InterPro"/>
</dbReference>
<dbReference type="InterPro" id="IPR003959">
    <property type="entry name" value="ATPase_AAA_core"/>
</dbReference>
<dbReference type="KEGG" id="pcm:AY601_3453"/>
<dbReference type="AlphaFoldDB" id="A0A127VHB6"/>
<dbReference type="InterPro" id="IPR027417">
    <property type="entry name" value="P-loop_NTPase"/>
</dbReference>
<dbReference type="RefSeq" id="WP_068403222.1">
    <property type="nucleotide sequence ID" value="NZ_CP014504.1"/>
</dbReference>
<dbReference type="PANTHER" id="PTHR32182:SF22">
    <property type="entry name" value="ATP-DEPENDENT ENDONUCLEASE, OLD FAMILY-RELATED"/>
    <property type="match status" value="1"/>
</dbReference>
<protein>
    <recommendedName>
        <fullName evidence="1">ATPase AAA-type core domain-containing protein</fullName>
    </recommendedName>
</protein>
<dbReference type="InterPro" id="IPR014555">
    <property type="entry name" value="RecF-like"/>
</dbReference>
<dbReference type="SUPFAM" id="SSF52540">
    <property type="entry name" value="P-loop containing nucleoside triphosphate hydrolases"/>
    <property type="match status" value="1"/>
</dbReference>
<name>A0A127VHB6_9SPHI</name>
<accession>A0A127VHB6</accession>
<keyword evidence="3" id="KW-1185">Reference proteome</keyword>
<dbReference type="Gene3D" id="3.40.50.300">
    <property type="entry name" value="P-loop containing nucleotide triphosphate hydrolases"/>
    <property type="match status" value="1"/>
</dbReference>
<reference evidence="2 3" key="1">
    <citation type="submission" date="2016-03" db="EMBL/GenBank/DDBJ databases">
        <title>Complete genome sequence of Pedobacter cryoconitis PAMC 27485.</title>
        <authorList>
            <person name="Lee J."/>
            <person name="Kim O.-S."/>
        </authorList>
    </citation>
    <scope>NUCLEOTIDE SEQUENCE [LARGE SCALE GENOMIC DNA]</scope>
    <source>
        <strain evidence="2 3">PAMC 27485</strain>
    </source>
</reference>
<dbReference type="Pfam" id="PF13304">
    <property type="entry name" value="AAA_21"/>
    <property type="match status" value="1"/>
</dbReference>
<dbReference type="Proteomes" id="UP000071561">
    <property type="component" value="Chromosome"/>
</dbReference>
<dbReference type="GO" id="GO:0000731">
    <property type="term" value="P:DNA synthesis involved in DNA repair"/>
    <property type="evidence" value="ECO:0007669"/>
    <property type="project" value="TreeGrafter"/>
</dbReference>